<organism evidence="9">
    <name type="scientific">Absidia glauca</name>
    <name type="common">Pin mould</name>
    <dbReference type="NCBI Taxonomy" id="4829"/>
    <lineage>
        <taxon>Eukaryota</taxon>
        <taxon>Fungi</taxon>
        <taxon>Fungi incertae sedis</taxon>
        <taxon>Mucoromycota</taxon>
        <taxon>Mucoromycotina</taxon>
        <taxon>Mucoromycetes</taxon>
        <taxon>Mucorales</taxon>
        <taxon>Cunninghamellaceae</taxon>
        <taxon>Absidia</taxon>
    </lineage>
</organism>
<protein>
    <recommendedName>
        <fullName evidence="1">RNA helicase</fullName>
        <ecNumber evidence="1">3.6.4.13</ecNumber>
    </recommendedName>
</protein>
<dbReference type="Pfam" id="PF24899">
    <property type="entry name" value="UBA_DHX29"/>
    <property type="match status" value="1"/>
</dbReference>
<dbReference type="InterPro" id="IPR027417">
    <property type="entry name" value="P-loop_NTPase"/>
</dbReference>
<proteinExistence type="predicted"/>
<name>A0A163IT70_ABSGL</name>
<dbReference type="Gene3D" id="3.40.50.300">
    <property type="entry name" value="P-loop containing nucleotide triphosphate hydrolases"/>
    <property type="match status" value="2"/>
</dbReference>
<dbReference type="CDD" id="cd17917">
    <property type="entry name" value="DEXHc_RHA-like"/>
    <property type="match status" value="1"/>
</dbReference>
<dbReference type="Pfam" id="PF21010">
    <property type="entry name" value="HA2_C"/>
    <property type="match status" value="1"/>
</dbReference>
<dbReference type="PROSITE" id="PS51192">
    <property type="entry name" value="HELICASE_ATP_BIND_1"/>
    <property type="match status" value="1"/>
</dbReference>
<dbReference type="PANTHER" id="PTHR18934:SF145">
    <property type="entry name" value="ATP-DEPENDENT RNA HELICASE DHX57-RELATED"/>
    <property type="match status" value="1"/>
</dbReference>
<dbReference type="Gene3D" id="1.20.120.1080">
    <property type="match status" value="1"/>
</dbReference>
<evidence type="ECO:0000256" key="1">
    <source>
        <dbReference type="ARBA" id="ARBA00012552"/>
    </source>
</evidence>
<dbReference type="GO" id="GO:0003724">
    <property type="term" value="F:RNA helicase activity"/>
    <property type="evidence" value="ECO:0007669"/>
    <property type="project" value="UniProtKB-EC"/>
</dbReference>
<dbReference type="SMART" id="SM00847">
    <property type="entry name" value="HA2"/>
    <property type="match status" value="1"/>
</dbReference>
<feature type="region of interest" description="Disordered" evidence="7">
    <location>
        <begin position="335"/>
        <end position="401"/>
    </location>
</feature>
<evidence type="ECO:0000256" key="2">
    <source>
        <dbReference type="ARBA" id="ARBA00022741"/>
    </source>
</evidence>
<dbReference type="InterPro" id="IPR059023">
    <property type="entry name" value="RNA_hel_CTD"/>
</dbReference>
<evidence type="ECO:0000313" key="10">
    <source>
        <dbReference type="Proteomes" id="UP000078561"/>
    </source>
</evidence>
<dbReference type="STRING" id="4829.A0A163IT70"/>
<accession>A0A163IT70</accession>
<dbReference type="GO" id="GO:0005524">
    <property type="term" value="F:ATP binding"/>
    <property type="evidence" value="ECO:0007669"/>
    <property type="project" value="UniProtKB-KW"/>
</dbReference>
<dbReference type="EC" id="3.6.4.13" evidence="1"/>
<dbReference type="Pfam" id="PF07717">
    <property type="entry name" value="OB_NTP_bind"/>
    <property type="match status" value="1"/>
</dbReference>
<keyword evidence="4" id="KW-0347">Helicase</keyword>
<dbReference type="InterPro" id="IPR011709">
    <property type="entry name" value="DEAD-box_helicase_OB_fold"/>
</dbReference>
<feature type="region of interest" description="Disordered" evidence="7">
    <location>
        <begin position="817"/>
        <end position="882"/>
    </location>
</feature>
<dbReference type="OrthoDB" id="5600252at2759"/>
<sequence>MAKKKRVVHDTRGYATTSFPSKRIADPPEAPAPVQAPASAPTPAPVVEEPLSPGPFPESTPSILDSADLLTRLTQRFRTLHPHKSQTKLTQLALPITSPLMTERAISPPTIPSLPADLEQAILAATPALALEGAPLNESKERVLARWDILYLTLHSLGFAPDDIQKSITHTMAIDLAPHLDWLCLHVPYERLPVLFYEAYLAQEAVKISVTPHASQLGDKPSVEKEKDDDLIERQTPVVPDDHEAHKQRTLQAAQSYLYSDDDDEDIHQKHAQNKLALLDLEAQLPSTKKNKKTKSKAVVMVSDETLDQIKRDIKQVQQTLTSLEQDWEFDPQKAKASLIEEQQSRAERRHQQQAEKEDEQQERQQQEDVQQEESTTHTVSSDANDANDDNDDDDDDDDMFGFMDQMEQQQQDSLPATVRWQVLDVSTPQWEGRTPKQLLNDVCTPKYTRLQQGTGIWQASVTMESSKCIYLPHGLATATPLEAEHLVAVAALFNIDPQSSIYQIMARPFKDLWLTWKREKEEQDWAIKTAEDRARIQFLMDTYPSLPTPQHQVIIISGETGCGKSTQVPQFLAEHLLSTGYGHVICTQPRRISAMSIAQRVSNEMGESRLGAMVGYQIRMESKFSDETALLFCTTGILLRRLESDPSLAGVTHIVVDEVHERSLDSDFLLLVLKQVCASRPDLRVVLMSATVNADRFSAYFDHCPILTVPGRTFPVDAHFLEDIVLATGYLLEEDSYYAVRKPKTRTDQGQLTVSGQHGSSKQVHYDLYDSDSDDFYDSDSDTDRQTRKMIRRMDESKINYDLIMHLLDHLLSPTNTGSSTANSSSSSSTTTTDNTADPANSSSSTTPTDNTAAPANTITTTSATEDTVPANIPPNSATNTTKIPTEGALLIFLPGMAEIRKLYDQITSHRTLAANTVVVPLHSALSSSSSNEAFQPPPPNKRKILAMYETPEILRLPLEELCLRIKACHLPGSLTEILNGCLDAPPSGLILTAIASLQQLQALDADEALTPLGMHLAHLPVDVHLGKMILYGSLFRCLDPILTIAAALAFKSPLVRPFGSEHEAYIAHRRFFNQGESELMAIYRAYTTWKDEKTRLNNHRKKLQRFCHAHFLSPSHLDTIHTMKQQYLDLLVSSGFVVGRSPEKGIPPPIYDHNSASLPVIQAAIFAGMYPKLAMASTQGYVQPDLPLLRLHPSSAVVTQKQFMVYNSVIMNQETAMLGQVTPVDPITVLLLASTMVIHHSQKSVMVDSWIQMHCVARTAVLIQSLRQAINQWMRDKMIDPTLDLTTATENILALMVRTLESNVVS</sequence>
<feature type="domain" description="Helicase ATP-binding" evidence="8">
    <location>
        <begin position="546"/>
        <end position="711"/>
    </location>
</feature>
<evidence type="ECO:0000256" key="3">
    <source>
        <dbReference type="ARBA" id="ARBA00022801"/>
    </source>
</evidence>
<evidence type="ECO:0000256" key="7">
    <source>
        <dbReference type="SAM" id="MobiDB-lite"/>
    </source>
</evidence>
<feature type="compositionally biased region" description="Low complexity" evidence="7">
    <location>
        <begin position="817"/>
        <end position="869"/>
    </location>
</feature>
<dbReference type="Proteomes" id="UP000078561">
    <property type="component" value="Unassembled WGS sequence"/>
</dbReference>
<evidence type="ECO:0000256" key="6">
    <source>
        <dbReference type="ARBA" id="ARBA00047984"/>
    </source>
</evidence>
<feature type="compositionally biased region" description="Basic and acidic residues" evidence="7">
    <location>
        <begin position="343"/>
        <end position="367"/>
    </location>
</feature>
<feature type="compositionally biased region" description="Low complexity" evidence="7">
    <location>
        <begin position="32"/>
        <end position="50"/>
    </location>
</feature>
<dbReference type="Pfam" id="PF26026">
    <property type="entry name" value="RNA_hel_CTD"/>
    <property type="match status" value="1"/>
</dbReference>
<keyword evidence="2" id="KW-0547">Nucleotide-binding</keyword>
<dbReference type="GO" id="GO:0003723">
    <property type="term" value="F:RNA binding"/>
    <property type="evidence" value="ECO:0007669"/>
    <property type="project" value="TreeGrafter"/>
</dbReference>
<keyword evidence="5" id="KW-0067">ATP-binding</keyword>
<feature type="compositionally biased region" description="Acidic residues" evidence="7">
    <location>
        <begin position="386"/>
        <end position="400"/>
    </location>
</feature>
<dbReference type="InParanoid" id="A0A163IT70"/>
<evidence type="ECO:0000313" key="9">
    <source>
        <dbReference type="EMBL" id="SAL95174.1"/>
    </source>
</evidence>
<dbReference type="Pfam" id="PF00270">
    <property type="entry name" value="DEAD"/>
    <property type="match status" value="1"/>
</dbReference>
<dbReference type="GO" id="GO:0016787">
    <property type="term" value="F:hydrolase activity"/>
    <property type="evidence" value="ECO:0007669"/>
    <property type="project" value="UniProtKB-KW"/>
</dbReference>
<keyword evidence="3" id="KW-0378">Hydrolase</keyword>
<gene>
    <name evidence="9" type="primary">ABSGL_00489.1 scaffold 786</name>
</gene>
<dbReference type="FunFam" id="1.20.120.1080:FF:000002">
    <property type="entry name" value="Putative ATP-dependent RNA helicase DHX36"/>
    <property type="match status" value="1"/>
</dbReference>
<dbReference type="EMBL" id="LT550258">
    <property type="protein sequence ID" value="SAL95174.1"/>
    <property type="molecule type" value="Genomic_DNA"/>
</dbReference>
<dbReference type="InterPro" id="IPR007502">
    <property type="entry name" value="Helicase-assoc_dom"/>
</dbReference>
<reference evidence="9" key="1">
    <citation type="submission" date="2016-04" db="EMBL/GenBank/DDBJ databases">
        <authorList>
            <person name="Evans L.H."/>
            <person name="Alamgir A."/>
            <person name="Owens N."/>
            <person name="Weber N.D."/>
            <person name="Virtaneva K."/>
            <person name="Barbian K."/>
            <person name="Babar A."/>
            <person name="Rosenke K."/>
        </authorList>
    </citation>
    <scope>NUCLEOTIDE SEQUENCE [LARGE SCALE GENOMIC DNA]</scope>
    <source>
        <strain evidence="9">CBS 101.48</strain>
    </source>
</reference>
<dbReference type="InterPro" id="IPR014001">
    <property type="entry name" value="Helicase_ATP-bd"/>
</dbReference>
<comment type="catalytic activity">
    <reaction evidence="6">
        <text>ATP + H2O = ADP + phosphate + H(+)</text>
        <dbReference type="Rhea" id="RHEA:13065"/>
        <dbReference type="ChEBI" id="CHEBI:15377"/>
        <dbReference type="ChEBI" id="CHEBI:15378"/>
        <dbReference type="ChEBI" id="CHEBI:30616"/>
        <dbReference type="ChEBI" id="CHEBI:43474"/>
        <dbReference type="ChEBI" id="CHEBI:456216"/>
        <dbReference type="EC" id="3.6.4.13"/>
    </reaction>
</comment>
<dbReference type="InterPro" id="IPR048333">
    <property type="entry name" value="HA2_WH"/>
</dbReference>
<evidence type="ECO:0000259" key="8">
    <source>
        <dbReference type="PROSITE" id="PS51192"/>
    </source>
</evidence>
<feature type="region of interest" description="Disordered" evidence="7">
    <location>
        <begin position="1"/>
        <end position="62"/>
    </location>
</feature>
<keyword evidence="10" id="KW-1185">Reference proteome</keyword>
<evidence type="ECO:0000256" key="4">
    <source>
        <dbReference type="ARBA" id="ARBA00022806"/>
    </source>
</evidence>
<dbReference type="SMART" id="SM00487">
    <property type="entry name" value="DEXDc"/>
    <property type="match status" value="1"/>
</dbReference>
<dbReference type="OMA" id="LYVWESG"/>
<dbReference type="Pfam" id="PF04408">
    <property type="entry name" value="WHD_HA2"/>
    <property type="match status" value="1"/>
</dbReference>
<dbReference type="FunFam" id="3.40.50.300:FF:000500">
    <property type="entry name" value="ATP-dependent RNA helicase DHX29"/>
    <property type="match status" value="1"/>
</dbReference>
<evidence type="ECO:0000256" key="5">
    <source>
        <dbReference type="ARBA" id="ARBA00022840"/>
    </source>
</evidence>
<dbReference type="InterPro" id="IPR011545">
    <property type="entry name" value="DEAD/DEAH_box_helicase_dom"/>
</dbReference>
<dbReference type="PANTHER" id="PTHR18934">
    <property type="entry name" value="ATP-DEPENDENT RNA HELICASE"/>
    <property type="match status" value="1"/>
</dbReference>
<dbReference type="InterPro" id="IPR056890">
    <property type="entry name" value="UBA_DHX29-like"/>
</dbReference>
<dbReference type="SUPFAM" id="SSF52540">
    <property type="entry name" value="P-loop containing nucleoside triphosphate hydrolases"/>
    <property type="match status" value="2"/>
</dbReference>